<protein>
    <submittedName>
        <fullName evidence="1">Uncharacterized protein</fullName>
    </submittedName>
</protein>
<keyword evidence="2" id="KW-1185">Reference proteome</keyword>
<organism evidence="1 2">
    <name type="scientific">Catharanthus roseus</name>
    <name type="common">Madagascar periwinkle</name>
    <name type="synonym">Vinca rosea</name>
    <dbReference type="NCBI Taxonomy" id="4058"/>
    <lineage>
        <taxon>Eukaryota</taxon>
        <taxon>Viridiplantae</taxon>
        <taxon>Streptophyta</taxon>
        <taxon>Embryophyta</taxon>
        <taxon>Tracheophyta</taxon>
        <taxon>Spermatophyta</taxon>
        <taxon>Magnoliopsida</taxon>
        <taxon>eudicotyledons</taxon>
        <taxon>Gunneridae</taxon>
        <taxon>Pentapetalae</taxon>
        <taxon>asterids</taxon>
        <taxon>lamiids</taxon>
        <taxon>Gentianales</taxon>
        <taxon>Apocynaceae</taxon>
        <taxon>Rauvolfioideae</taxon>
        <taxon>Vinceae</taxon>
        <taxon>Catharanthinae</taxon>
        <taxon>Catharanthus</taxon>
    </lineage>
</organism>
<evidence type="ECO:0000313" key="1">
    <source>
        <dbReference type="EMBL" id="KAI5667854.1"/>
    </source>
</evidence>
<dbReference type="Proteomes" id="UP001060085">
    <property type="component" value="Linkage Group LG04"/>
</dbReference>
<dbReference type="EMBL" id="CM044704">
    <property type="protein sequence ID" value="KAI5667854.1"/>
    <property type="molecule type" value="Genomic_DNA"/>
</dbReference>
<evidence type="ECO:0000313" key="2">
    <source>
        <dbReference type="Proteomes" id="UP001060085"/>
    </source>
</evidence>
<accession>A0ACC0B5F2</accession>
<reference evidence="2" key="1">
    <citation type="journal article" date="2023" name="Nat. Plants">
        <title>Single-cell RNA sequencing provides a high-resolution roadmap for understanding the multicellular compartmentation of specialized metabolism.</title>
        <authorList>
            <person name="Sun S."/>
            <person name="Shen X."/>
            <person name="Li Y."/>
            <person name="Li Y."/>
            <person name="Wang S."/>
            <person name="Li R."/>
            <person name="Zhang H."/>
            <person name="Shen G."/>
            <person name="Guo B."/>
            <person name="Wei J."/>
            <person name="Xu J."/>
            <person name="St-Pierre B."/>
            <person name="Chen S."/>
            <person name="Sun C."/>
        </authorList>
    </citation>
    <scope>NUCLEOTIDE SEQUENCE [LARGE SCALE GENOMIC DNA]</scope>
</reference>
<proteinExistence type="predicted"/>
<sequence length="127" mass="14197">MNLPSLLVWPWQAAGPAASRGWAVGLAKVTATVSFQLQSAPTSLEIHVYESWASRTRSIIHNETIENNFRHPKVSANQTPCERSYQLSQTLDDITPSFKWIHPRESETVHVIEEALVRGVATYSAIL</sequence>
<name>A0ACC0B5F2_CATRO</name>
<gene>
    <name evidence="1" type="ORF">M9H77_17707</name>
</gene>
<comment type="caution">
    <text evidence="1">The sequence shown here is derived from an EMBL/GenBank/DDBJ whole genome shotgun (WGS) entry which is preliminary data.</text>
</comment>